<keyword evidence="1" id="KW-0175">Coiled coil</keyword>
<evidence type="ECO:0000313" key="3">
    <source>
        <dbReference type="Proteomes" id="UP000594260"/>
    </source>
</evidence>
<feature type="coiled-coil region" evidence="1">
    <location>
        <begin position="164"/>
        <end position="237"/>
    </location>
</feature>
<proteinExistence type="predicted"/>
<dbReference type="EnsemblMetazoa" id="XM_022807921">
    <property type="protein sequence ID" value="XP_022663656"/>
    <property type="gene ID" value="LOC111251389"/>
</dbReference>
<protein>
    <submittedName>
        <fullName evidence="2">Uncharacterized protein</fullName>
    </submittedName>
</protein>
<dbReference type="KEGG" id="vde:111251389"/>
<evidence type="ECO:0000313" key="2">
    <source>
        <dbReference type="EnsemblMetazoa" id="XP_022663656"/>
    </source>
</evidence>
<keyword evidence="3" id="KW-1185">Reference proteome</keyword>
<dbReference type="Proteomes" id="UP000594260">
    <property type="component" value="Unplaced"/>
</dbReference>
<dbReference type="InParanoid" id="A0A7M7KHI3"/>
<dbReference type="RefSeq" id="XP_022663656.1">
    <property type="nucleotide sequence ID" value="XM_022807921.1"/>
</dbReference>
<accession>A0A7M7KHI3</accession>
<dbReference type="GeneID" id="111251389"/>
<name>A0A7M7KHI3_VARDE</name>
<sequence>MDPPTGMPLVSKRDARARKLRQFEQHLELLKNIDDEISRLKQDLYPQITGALATVEQVRTQVGDLQACLNRKDTDVEALYQYLESIFQMLQIALCGPSVQTHSVLGRFETVVNATEQKASQLAELVQKLRLTYEQLALVRQRSSEEKETYTVLSTELLAKQIELEDLNAQLDCEKSTANAKRQRLQQLKDDISVKEKLESELKSELAKGYANEERQEREAVEKKAEFLQKIKEVREQAITVIQNGDGETNRLIEEICSKQYDLFDQRNILRERQAHLKLLVETLTLRNKEKVQLAAVAEREKDRTETLVHHFGILQETANSLASHVKAFIEATNELRKDAEPAFKYIDEAMAGLKATYSSSSDSQSQVDEHTEKYGTTNLNIQAMDALTTELQSSRQLLQDLLENAATMVNDATAKKTLPSSVQTQLEGPVVADMVKKKEEYRRLTAEVHDLRNRLIVTKPELG</sequence>
<evidence type="ECO:0000256" key="1">
    <source>
        <dbReference type="SAM" id="Coils"/>
    </source>
</evidence>
<dbReference type="AlphaFoldDB" id="A0A7M7KHI3"/>
<organism evidence="2 3">
    <name type="scientific">Varroa destructor</name>
    <name type="common">Honeybee mite</name>
    <dbReference type="NCBI Taxonomy" id="109461"/>
    <lineage>
        <taxon>Eukaryota</taxon>
        <taxon>Metazoa</taxon>
        <taxon>Ecdysozoa</taxon>
        <taxon>Arthropoda</taxon>
        <taxon>Chelicerata</taxon>
        <taxon>Arachnida</taxon>
        <taxon>Acari</taxon>
        <taxon>Parasitiformes</taxon>
        <taxon>Mesostigmata</taxon>
        <taxon>Gamasina</taxon>
        <taxon>Dermanyssoidea</taxon>
        <taxon>Varroidae</taxon>
        <taxon>Varroa</taxon>
    </lineage>
</organism>
<reference evidence="2" key="1">
    <citation type="submission" date="2021-01" db="UniProtKB">
        <authorList>
            <consortium name="EnsemblMetazoa"/>
        </authorList>
    </citation>
    <scope>IDENTIFICATION</scope>
</reference>